<dbReference type="Pfam" id="PF20431">
    <property type="entry name" value="E_motif"/>
    <property type="match status" value="1"/>
</dbReference>
<feature type="domain" description="DYW" evidence="4">
    <location>
        <begin position="493"/>
        <end position="585"/>
    </location>
</feature>
<dbReference type="SUPFAM" id="SSF48452">
    <property type="entry name" value="TPR-like"/>
    <property type="match status" value="1"/>
</dbReference>
<dbReference type="GO" id="GO:0008270">
    <property type="term" value="F:zinc ion binding"/>
    <property type="evidence" value="ECO:0007669"/>
    <property type="project" value="InterPro"/>
</dbReference>
<dbReference type="OMA" id="IRCFAKS"/>
<dbReference type="InterPro" id="IPR032867">
    <property type="entry name" value="DYW_dom"/>
</dbReference>
<dbReference type="PANTHER" id="PTHR47926">
    <property type="entry name" value="PENTATRICOPEPTIDE REPEAT-CONTAINING PROTEIN"/>
    <property type="match status" value="1"/>
</dbReference>
<dbReference type="PANTHER" id="PTHR47926:SF367">
    <property type="entry name" value="DYW DOMAIN-CONTAINING PROTEIN"/>
    <property type="match status" value="1"/>
</dbReference>
<dbReference type="FunFam" id="1.25.40.10:FF:000242">
    <property type="entry name" value="Pentatricopeptide repeat-containing protein"/>
    <property type="match status" value="1"/>
</dbReference>
<dbReference type="OrthoDB" id="1654150at2759"/>
<dbReference type="Pfam" id="PF01535">
    <property type="entry name" value="PPR"/>
    <property type="match status" value="7"/>
</dbReference>
<feature type="repeat" description="PPR" evidence="3">
    <location>
        <begin position="247"/>
        <end position="281"/>
    </location>
</feature>
<dbReference type="EMBL" id="CM007898">
    <property type="protein sequence ID" value="OTG14153.1"/>
    <property type="molecule type" value="Genomic_DNA"/>
</dbReference>
<sequence length="585" mass="65762">MFIITKPKPPISKTLISSLLHIKLSHAGNPHHTPSPLSLLKNPSIFSINNLLRSFTNTHSPHKTLSFYSFIRKNNNFKPNNYTFTFLLQACTKFNNIVAGFLVHGHVIKLGFYGDVFVGNSLVNLYFVFGEEKCARQVFDEMSRRDLVTWNVVIAGWVKLGRVADARKVFNEMPERDAVSWSSLITGYVRNGLLEEGVELFERMVEVGVVPNEAGLVMVFSACAQLGLVENAVRIHSIVDALSCRMTVHVWTGLVDMYAKCGCIDKARELFDKMPEKDVSSWNVMICGLATHGLGMEAIKLFEKFLIEGHTPVNVTFIGVLSACSKAGLVDEGYLYFKLMTEKYGIFPEMEHYGCMVDLLSRAGLVTDAIEFVEQMPIEPDPVLWVTILGACRTHGLVELGEKTGQKLIALDPTRHGNYVQLSSIYARSNKWEEVVRTRGLITSQNSKKVPGWSLIEAQGKIHRFVAGDRQHDRTLEIYMMLDKMNARIAEAGYSPNVCPVLHDVEEEEKVNAVKEHSERLAIAFGLLVTEAGECIRVVKNLRVCGDCHEMTKITSMVFEREIVVRDGCRFHHFRGGECSCGDYW</sequence>
<dbReference type="InterPro" id="IPR002885">
    <property type="entry name" value="PPR_rpt"/>
</dbReference>
<comment type="similarity">
    <text evidence="1">Belongs to the PPR family. PCMP-H subfamily.</text>
</comment>
<dbReference type="Proteomes" id="UP000215914">
    <property type="component" value="Chromosome 9"/>
</dbReference>
<dbReference type="AlphaFoldDB" id="A0A251TTU4"/>
<evidence type="ECO:0000256" key="3">
    <source>
        <dbReference type="PROSITE-ProRule" id="PRU00708"/>
    </source>
</evidence>
<evidence type="ECO:0000313" key="6">
    <source>
        <dbReference type="EMBL" id="OTG14153.1"/>
    </source>
</evidence>
<dbReference type="InParanoid" id="A0A251TTU4"/>
<reference evidence="6" key="2">
    <citation type="submission" date="2017-02" db="EMBL/GenBank/DDBJ databases">
        <title>Sunflower complete genome.</title>
        <authorList>
            <person name="Langlade N."/>
            <person name="Munos S."/>
        </authorList>
    </citation>
    <scope>NUCLEOTIDE SEQUENCE [LARGE SCALE GENOMIC DNA]</scope>
    <source>
        <tissue evidence="6">Leaves</tissue>
    </source>
</reference>
<evidence type="ECO:0000259" key="4">
    <source>
        <dbReference type="Pfam" id="PF14432"/>
    </source>
</evidence>
<organism evidence="6 7">
    <name type="scientific">Helianthus annuus</name>
    <name type="common">Common sunflower</name>
    <dbReference type="NCBI Taxonomy" id="4232"/>
    <lineage>
        <taxon>Eukaryota</taxon>
        <taxon>Viridiplantae</taxon>
        <taxon>Streptophyta</taxon>
        <taxon>Embryophyta</taxon>
        <taxon>Tracheophyta</taxon>
        <taxon>Spermatophyta</taxon>
        <taxon>Magnoliopsida</taxon>
        <taxon>eudicotyledons</taxon>
        <taxon>Gunneridae</taxon>
        <taxon>Pentapetalae</taxon>
        <taxon>asterids</taxon>
        <taxon>campanulids</taxon>
        <taxon>Asterales</taxon>
        <taxon>Asteraceae</taxon>
        <taxon>Asteroideae</taxon>
        <taxon>Heliantheae alliance</taxon>
        <taxon>Heliantheae</taxon>
        <taxon>Helianthus</taxon>
    </lineage>
</organism>
<proteinExistence type="inferred from homology"/>
<reference evidence="5" key="3">
    <citation type="submission" date="2020-06" db="EMBL/GenBank/DDBJ databases">
        <title>Helianthus annuus Genome sequencing and assembly Release 2.</title>
        <authorList>
            <person name="Gouzy J."/>
            <person name="Langlade N."/>
            <person name="Munos S."/>
        </authorList>
    </citation>
    <scope>NUCLEOTIDE SEQUENCE</scope>
    <source>
        <tissue evidence="5">Leaves</tissue>
    </source>
</reference>
<keyword evidence="2" id="KW-0677">Repeat</keyword>
<evidence type="ECO:0000256" key="1">
    <source>
        <dbReference type="ARBA" id="ARBA00006643"/>
    </source>
</evidence>
<dbReference type="Gramene" id="mRNA:HanXRQr2_Chr09g0375631">
    <property type="protein sequence ID" value="CDS:HanXRQr2_Chr09g0375631.1"/>
    <property type="gene ID" value="HanXRQr2_Chr09g0375631"/>
</dbReference>
<name>A0A251TTU4_HELAN</name>
<dbReference type="Pfam" id="PF14432">
    <property type="entry name" value="DYW_deaminase"/>
    <property type="match status" value="1"/>
</dbReference>
<gene>
    <name evidence="6" type="ORF">HannXRQ_Chr09g0246221</name>
    <name evidence="5" type="ORF">HanXRQr2_Chr09g0375631</name>
</gene>
<evidence type="ECO:0000313" key="5">
    <source>
        <dbReference type="EMBL" id="KAF5789814.1"/>
    </source>
</evidence>
<dbReference type="InterPro" id="IPR046960">
    <property type="entry name" value="PPR_At4g14850-like_plant"/>
</dbReference>
<dbReference type="Gene3D" id="1.25.40.10">
    <property type="entry name" value="Tetratricopeptide repeat domain"/>
    <property type="match status" value="4"/>
</dbReference>
<feature type="repeat" description="PPR" evidence="3">
    <location>
        <begin position="177"/>
        <end position="211"/>
    </location>
</feature>
<dbReference type="GO" id="GO:0003723">
    <property type="term" value="F:RNA binding"/>
    <property type="evidence" value="ECO:0007669"/>
    <property type="project" value="InterPro"/>
</dbReference>
<dbReference type="InterPro" id="IPR011990">
    <property type="entry name" value="TPR-like_helical_dom_sf"/>
</dbReference>
<protein>
    <submittedName>
        <fullName evidence="6">Putative tetratricopeptide-like helical domain, DYW domain protein</fullName>
    </submittedName>
    <submittedName>
        <fullName evidence="5">Tetratricopeptide-like helical domain superfamily, DYW domain-containing protein</fullName>
    </submittedName>
</protein>
<dbReference type="FunFam" id="1.25.40.10:FF:000348">
    <property type="entry name" value="Pentatricopeptide repeat-containing protein chloroplastic"/>
    <property type="match status" value="1"/>
</dbReference>
<dbReference type="NCBIfam" id="TIGR00756">
    <property type="entry name" value="PPR"/>
    <property type="match status" value="4"/>
</dbReference>
<evidence type="ECO:0000313" key="7">
    <source>
        <dbReference type="Proteomes" id="UP000215914"/>
    </source>
</evidence>
<feature type="repeat" description="PPR" evidence="3">
    <location>
        <begin position="146"/>
        <end position="176"/>
    </location>
</feature>
<dbReference type="InterPro" id="IPR046848">
    <property type="entry name" value="E_motif"/>
</dbReference>
<dbReference type="EMBL" id="MNCJ02000324">
    <property type="protein sequence ID" value="KAF5789814.1"/>
    <property type="molecule type" value="Genomic_DNA"/>
</dbReference>
<evidence type="ECO:0000256" key="2">
    <source>
        <dbReference type="ARBA" id="ARBA00022737"/>
    </source>
</evidence>
<reference evidence="5 7" key="1">
    <citation type="journal article" date="2017" name="Nature">
        <title>The sunflower genome provides insights into oil metabolism, flowering and Asterid evolution.</title>
        <authorList>
            <person name="Badouin H."/>
            <person name="Gouzy J."/>
            <person name="Grassa C.J."/>
            <person name="Murat F."/>
            <person name="Staton S.E."/>
            <person name="Cottret L."/>
            <person name="Lelandais-Briere C."/>
            <person name="Owens G.L."/>
            <person name="Carrere S."/>
            <person name="Mayjonade B."/>
            <person name="Legrand L."/>
            <person name="Gill N."/>
            <person name="Kane N.C."/>
            <person name="Bowers J.E."/>
            <person name="Hubner S."/>
            <person name="Bellec A."/>
            <person name="Berard A."/>
            <person name="Berges H."/>
            <person name="Blanchet N."/>
            <person name="Boniface M.C."/>
            <person name="Brunel D."/>
            <person name="Catrice O."/>
            <person name="Chaidir N."/>
            <person name="Claudel C."/>
            <person name="Donnadieu C."/>
            <person name="Faraut T."/>
            <person name="Fievet G."/>
            <person name="Helmstetter N."/>
            <person name="King M."/>
            <person name="Knapp S.J."/>
            <person name="Lai Z."/>
            <person name="Le Paslier M.C."/>
            <person name="Lippi Y."/>
            <person name="Lorenzon L."/>
            <person name="Mandel J.R."/>
            <person name="Marage G."/>
            <person name="Marchand G."/>
            <person name="Marquand E."/>
            <person name="Bret-Mestries E."/>
            <person name="Morien E."/>
            <person name="Nambeesan S."/>
            <person name="Nguyen T."/>
            <person name="Pegot-Espagnet P."/>
            <person name="Pouilly N."/>
            <person name="Raftis F."/>
            <person name="Sallet E."/>
            <person name="Schiex T."/>
            <person name="Thomas J."/>
            <person name="Vandecasteele C."/>
            <person name="Vares D."/>
            <person name="Vear F."/>
            <person name="Vautrin S."/>
            <person name="Crespi M."/>
            <person name="Mangin B."/>
            <person name="Burke J.M."/>
            <person name="Salse J."/>
            <person name="Munos S."/>
            <person name="Vincourt P."/>
            <person name="Rieseberg L.H."/>
            <person name="Langlade N.B."/>
        </authorList>
    </citation>
    <scope>NUCLEOTIDE SEQUENCE [LARGE SCALE GENOMIC DNA]</scope>
    <source>
        <strain evidence="7">cv. SF193</strain>
        <tissue evidence="5">Leaves</tissue>
    </source>
</reference>
<dbReference type="GO" id="GO:0009451">
    <property type="term" value="P:RNA modification"/>
    <property type="evidence" value="ECO:0000318"/>
    <property type="project" value="GO_Central"/>
</dbReference>
<accession>A0A251TTU4</accession>
<keyword evidence="7" id="KW-1185">Reference proteome</keyword>
<dbReference type="PROSITE" id="PS51375">
    <property type="entry name" value="PPR"/>
    <property type="match status" value="3"/>
</dbReference>